<dbReference type="Proteomes" id="UP000464178">
    <property type="component" value="Chromosome"/>
</dbReference>
<protein>
    <submittedName>
        <fullName evidence="1">YHS/TRASH domain protein</fullName>
    </submittedName>
</protein>
<dbReference type="EMBL" id="LR593886">
    <property type="protein sequence ID" value="VTR97119.1"/>
    <property type="molecule type" value="Genomic_DNA"/>
</dbReference>
<gene>
    <name evidence="1" type="ORF">SOIL9_08800</name>
</gene>
<reference evidence="1 2" key="1">
    <citation type="submission" date="2019-05" db="EMBL/GenBank/DDBJ databases">
        <authorList>
            <consortium name="Science for Life Laboratories"/>
        </authorList>
    </citation>
    <scope>NUCLEOTIDE SEQUENCE [LARGE SCALE GENOMIC DNA]</scope>
    <source>
        <strain evidence="1">Soil9</strain>
    </source>
</reference>
<evidence type="ECO:0000313" key="2">
    <source>
        <dbReference type="Proteomes" id="UP000464178"/>
    </source>
</evidence>
<dbReference type="AlphaFoldDB" id="A0A6P2D7J5"/>
<dbReference type="RefSeq" id="WP_162671064.1">
    <property type="nucleotide sequence ID" value="NZ_LR593886.1"/>
</dbReference>
<organism evidence="1 2">
    <name type="scientific">Gemmata massiliana</name>
    <dbReference type="NCBI Taxonomy" id="1210884"/>
    <lineage>
        <taxon>Bacteria</taxon>
        <taxon>Pseudomonadati</taxon>
        <taxon>Planctomycetota</taxon>
        <taxon>Planctomycetia</taxon>
        <taxon>Gemmatales</taxon>
        <taxon>Gemmataceae</taxon>
        <taxon>Gemmata</taxon>
    </lineage>
</organism>
<sequence>MSDINELEARIEGTFTAVKDKLKAQQQRELQNYLDRQKLFHEYEKVQTQVVEIAKPRLQALARRSGNRVSVTPLVTETRRAARFDFKSAKAYITLTVSVAPDQEIKNAVVEFDLRIVPVLWKFDRHADFNVPIAAPDFPALTKWLDDRIVAFVELYVQMHESEIYDKAEFVEDPVAKVSFPKFAAGASLEVGGQTHFFIDDTTRATFAQQNGIAVK</sequence>
<dbReference type="KEGG" id="gms:SOIL9_08800"/>
<accession>A0A6P2D7J5</accession>
<keyword evidence="2" id="KW-1185">Reference proteome</keyword>
<proteinExistence type="predicted"/>
<evidence type="ECO:0000313" key="1">
    <source>
        <dbReference type="EMBL" id="VTR97119.1"/>
    </source>
</evidence>
<name>A0A6P2D7J5_9BACT</name>